<feature type="region of interest" description="Disordered" evidence="1">
    <location>
        <begin position="315"/>
        <end position="342"/>
    </location>
</feature>
<dbReference type="STRING" id="1231657.A0A1Y1ZYN1"/>
<reference evidence="3 4" key="1">
    <citation type="submission" date="2016-07" db="EMBL/GenBank/DDBJ databases">
        <title>Pervasive Adenine N6-methylation of Active Genes in Fungi.</title>
        <authorList>
            <consortium name="DOE Joint Genome Institute"/>
            <person name="Mondo S.J."/>
            <person name="Dannebaum R.O."/>
            <person name="Kuo R.C."/>
            <person name="Labutti K."/>
            <person name="Haridas S."/>
            <person name="Kuo A."/>
            <person name="Salamov A."/>
            <person name="Ahrendt S.R."/>
            <person name="Lipzen A."/>
            <person name="Sullivan W."/>
            <person name="Andreopoulos W.B."/>
            <person name="Clum A."/>
            <person name="Lindquist E."/>
            <person name="Daum C."/>
            <person name="Ramamoorthy G.K."/>
            <person name="Gryganskyi A."/>
            <person name="Culley D."/>
            <person name="Magnuson J.K."/>
            <person name="James T.Y."/>
            <person name="O'Malley M.A."/>
            <person name="Stajich J.E."/>
            <person name="Spatafora J.W."/>
            <person name="Visel A."/>
            <person name="Grigoriev I.V."/>
        </authorList>
    </citation>
    <scope>NUCLEOTIDE SEQUENCE [LARGE SCALE GENOMIC DNA]</scope>
    <source>
        <strain evidence="3 4">CBS 115471</strain>
    </source>
</reference>
<dbReference type="EMBL" id="MCFA01000026">
    <property type="protein sequence ID" value="ORY15352.1"/>
    <property type="molecule type" value="Genomic_DNA"/>
</dbReference>
<keyword evidence="2" id="KW-0472">Membrane</keyword>
<comment type="caution">
    <text evidence="3">The sequence shown here is derived from an EMBL/GenBank/DDBJ whole genome shotgun (WGS) entry which is preliminary data.</text>
</comment>
<evidence type="ECO:0000313" key="3">
    <source>
        <dbReference type="EMBL" id="ORY15352.1"/>
    </source>
</evidence>
<dbReference type="Proteomes" id="UP000193144">
    <property type="component" value="Unassembled WGS sequence"/>
</dbReference>
<evidence type="ECO:0000256" key="2">
    <source>
        <dbReference type="SAM" id="Phobius"/>
    </source>
</evidence>
<evidence type="ECO:0000256" key="1">
    <source>
        <dbReference type="SAM" id="MobiDB-lite"/>
    </source>
</evidence>
<name>A0A1Y1ZYN1_9PLEO</name>
<protein>
    <submittedName>
        <fullName evidence="3">Uncharacterized protein</fullName>
    </submittedName>
</protein>
<keyword evidence="2" id="KW-0812">Transmembrane</keyword>
<feature type="region of interest" description="Disordered" evidence="1">
    <location>
        <begin position="1"/>
        <end position="56"/>
    </location>
</feature>
<feature type="transmembrane region" description="Helical" evidence="2">
    <location>
        <begin position="261"/>
        <end position="282"/>
    </location>
</feature>
<gene>
    <name evidence="3" type="ORF">BCR34DRAFT_184315</name>
</gene>
<evidence type="ECO:0000313" key="4">
    <source>
        <dbReference type="Proteomes" id="UP000193144"/>
    </source>
</evidence>
<feature type="compositionally biased region" description="Basic and acidic residues" evidence="1">
    <location>
        <begin position="40"/>
        <end position="51"/>
    </location>
</feature>
<dbReference type="AlphaFoldDB" id="A0A1Y1ZYN1"/>
<dbReference type="OrthoDB" id="3065412at2759"/>
<accession>A0A1Y1ZYN1</accession>
<proteinExistence type="predicted"/>
<keyword evidence="2" id="KW-1133">Transmembrane helix</keyword>
<organism evidence="3 4">
    <name type="scientific">Clohesyomyces aquaticus</name>
    <dbReference type="NCBI Taxonomy" id="1231657"/>
    <lineage>
        <taxon>Eukaryota</taxon>
        <taxon>Fungi</taxon>
        <taxon>Dikarya</taxon>
        <taxon>Ascomycota</taxon>
        <taxon>Pezizomycotina</taxon>
        <taxon>Dothideomycetes</taxon>
        <taxon>Pleosporomycetidae</taxon>
        <taxon>Pleosporales</taxon>
        <taxon>Lindgomycetaceae</taxon>
        <taxon>Clohesyomyces</taxon>
    </lineage>
</organism>
<sequence length="342" mass="35745">MGVAPKAEEDMNDTLRPQLHPKWRRVPLQNGTIPTSTGKKVQETTDAEAEKTPASIPQPQYRSVTVVPATAIPSTTTKDANVPVIPTGEVSTTSILQGYCSEPAYTILDGPTAYWVPVIGCISSKSNCCPTPTAGSGANPSAGPAGGAGAAFPISSFPPQSTLEGCPQDYHTVTLSGQTGCCPSSYWLWSTSFGGQVPCYSLLSSAVTAPPIPDTLAATRSDTAAAVSAKPTSAIVNIAYALQYPVNPPDKKPVLEKKAKIGVGVGVGSAAVILGVLIFLLVRNFFGHKKVKKDLQRKDVSRRFGSGVDVSQVAQQPVPPPVSRVHGGAKYSGVPNPNYNQY</sequence>
<keyword evidence="4" id="KW-1185">Reference proteome</keyword>
<feature type="compositionally biased region" description="Polar residues" evidence="1">
    <location>
        <begin position="29"/>
        <end position="39"/>
    </location>
</feature>